<dbReference type="SUPFAM" id="SSF53474">
    <property type="entry name" value="alpha/beta-Hydrolases"/>
    <property type="match status" value="1"/>
</dbReference>
<feature type="domain" description="AB hydrolase-1" evidence="1">
    <location>
        <begin position="22"/>
        <end position="262"/>
    </location>
</feature>
<gene>
    <name evidence="2" type="ORF">ACFQJ4_10090</name>
</gene>
<dbReference type="AlphaFoldDB" id="A0ABD5ZR16"/>
<sequence length="272" mass="29892">MPTVAANGVETYYETVGDGPPVFLLHGAGMDGRLWRELAAPLADEYRLVVPDLRGHGRTGPTDRDDYSVALYAEDVRALADALDCERPAVVGHSLGGYVALVHAARYDPGAFATLGGEVPEPLSLGERVESYRPALVDALGPVVGRERVERALRRVDAWRFDERGKGDIEAIERVHERHGDDVPAMTADERRKLDDAVANYYDVEVDYDAVTAPSCHLYGEYEIPQVRRHARFMAERLDGDLRVIPDAGHVSMVDAPEFVVGALRDFLDGAL</sequence>
<dbReference type="GO" id="GO:0016787">
    <property type="term" value="F:hydrolase activity"/>
    <property type="evidence" value="ECO:0007669"/>
    <property type="project" value="UniProtKB-KW"/>
</dbReference>
<dbReference type="PANTHER" id="PTHR43798">
    <property type="entry name" value="MONOACYLGLYCEROL LIPASE"/>
    <property type="match status" value="1"/>
</dbReference>
<keyword evidence="3" id="KW-1185">Reference proteome</keyword>
<comment type="caution">
    <text evidence="2">The sequence shown here is derived from an EMBL/GenBank/DDBJ whole genome shotgun (WGS) entry which is preliminary data.</text>
</comment>
<dbReference type="PANTHER" id="PTHR43798:SF33">
    <property type="entry name" value="HYDROLASE, PUTATIVE (AFU_ORTHOLOGUE AFUA_2G14860)-RELATED"/>
    <property type="match status" value="1"/>
</dbReference>
<evidence type="ECO:0000259" key="1">
    <source>
        <dbReference type="Pfam" id="PF12697"/>
    </source>
</evidence>
<dbReference type="GeneID" id="79267360"/>
<protein>
    <submittedName>
        <fullName evidence="2">Alpha/beta fold hydrolase</fullName>
    </submittedName>
</protein>
<dbReference type="RefSeq" id="WP_276233800.1">
    <property type="nucleotide sequence ID" value="NZ_CP119802.1"/>
</dbReference>
<dbReference type="EMBL" id="JBHTAP010000001">
    <property type="protein sequence ID" value="MFC7235663.1"/>
    <property type="molecule type" value="Genomic_DNA"/>
</dbReference>
<keyword evidence="2" id="KW-0378">Hydrolase</keyword>
<dbReference type="Pfam" id="PF12697">
    <property type="entry name" value="Abhydrolase_6"/>
    <property type="match status" value="1"/>
</dbReference>
<name>A0ABD5ZR16_9EURY</name>
<dbReference type="InterPro" id="IPR050266">
    <property type="entry name" value="AB_hydrolase_sf"/>
</dbReference>
<dbReference type="Gene3D" id="3.40.50.1820">
    <property type="entry name" value="alpha/beta hydrolase"/>
    <property type="match status" value="1"/>
</dbReference>
<proteinExistence type="predicted"/>
<dbReference type="InterPro" id="IPR029058">
    <property type="entry name" value="AB_hydrolase_fold"/>
</dbReference>
<evidence type="ECO:0000313" key="3">
    <source>
        <dbReference type="Proteomes" id="UP001596398"/>
    </source>
</evidence>
<evidence type="ECO:0000313" key="2">
    <source>
        <dbReference type="EMBL" id="MFC7235663.1"/>
    </source>
</evidence>
<accession>A0ABD5ZR16</accession>
<dbReference type="Proteomes" id="UP001596398">
    <property type="component" value="Unassembled WGS sequence"/>
</dbReference>
<dbReference type="InterPro" id="IPR000073">
    <property type="entry name" value="AB_hydrolase_1"/>
</dbReference>
<organism evidence="2 3">
    <name type="scientific">Halosegnis marinus</name>
    <dbReference type="NCBI Taxonomy" id="3034023"/>
    <lineage>
        <taxon>Archaea</taxon>
        <taxon>Methanobacteriati</taxon>
        <taxon>Methanobacteriota</taxon>
        <taxon>Stenosarchaea group</taxon>
        <taxon>Halobacteria</taxon>
        <taxon>Halobacteriales</taxon>
        <taxon>Natronomonadaceae</taxon>
        <taxon>Halosegnis</taxon>
    </lineage>
</organism>
<reference evidence="2 3" key="1">
    <citation type="journal article" date="2019" name="Int. J. Syst. Evol. Microbiol.">
        <title>The Global Catalogue of Microorganisms (GCM) 10K type strain sequencing project: providing services to taxonomists for standard genome sequencing and annotation.</title>
        <authorList>
            <consortium name="The Broad Institute Genomics Platform"/>
            <consortium name="The Broad Institute Genome Sequencing Center for Infectious Disease"/>
            <person name="Wu L."/>
            <person name="Ma J."/>
        </authorList>
    </citation>
    <scope>NUCLEOTIDE SEQUENCE [LARGE SCALE GENOMIC DNA]</scope>
    <source>
        <strain evidence="2 3">DT85</strain>
    </source>
</reference>